<dbReference type="SMART" id="SM00974">
    <property type="entry name" value="T5orf172"/>
    <property type="match status" value="1"/>
</dbReference>
<reference evidence="3 4" key="1">
    <citation type="submission" date="2016-11" db="EMBL/GenBank/DDBJ databases">
        <title>Networking in microbes: conjugative elements and plasmids in the genus Alteromonas.</title>
        <authorList>
            <person name="Lopez-Perez M."/>
            <person name="Ramon-Marco N."/>
            <person name="Rodriguez-Valera F."/>
        </authorList>
    </citation>
    <scope>NUCLEOTIDE SEQUENCE [LARGE SCALE GENOMIC DNA]</scope>
    <source>
        <strain evidence="3 4">CP48</strain>
        <plasmid evidence="4">pamcp48-600</plasmid>
    </source>
</reference>
<dbReference type="RefSeq" id="WP_071960893.1">
    <property type="nucleotide sequence ID" value="NZ_CP018025.1"/>
</dbReference>
<sequence length="577" mass="64284">MGRIDDKLNNIFNDDDADDILGPVKTKTPARRATNTQIEKNFAEVVAFFEAHGRLPHADSDDSTEAGLWAKYDGIRIREDFRTLVAHLDTHGLLDMMVDEDFSHVFDEDTPDVDFDEIAEKTTPTYIVSSESALLEAQEAYDVKLLTIENEYRELIKTIQQDTVKPLRKALSGISHDMSVEVLNLEDTEETCVGVIDRLNTTADSLIETAAKLQSLAEKMGAAVDHIEKEAAGHHVAAQIAKEAVPKPVLVPPSYPNKPERKAGNADDTRSIKTSLDEILNDDEFDELLDGNDCASDSILGGQRAIKAHERDNADQTNREPCPSFELYRDRFTQYKADLESGKLEVSSNRSELLSPGDLFLWDGLIALLTGESIKGDVKEHSGKRLHVVFSNGTEAWLREGSITRSMYAYGDRGNKVICKRLVYVEEQLFSADGTTNIDENTATGFIYVVRTLSKDPGLSKIRKNAVKIGVTKNPVSVRLSNAEKDPTFLCAPVDIINTFTLYNLDARKVEETLHAFFGEVRLKIGAKDRFGNDVSANEWFLVGAEVVSEAINLLIKNELPRYVFNKQSGKVEIKKR</sequence>
<gene>
    <name evidence="3" type="ORF">BM524_20450</name>
</gene>
<evidence type="ECO:0000313" key="4">
    <source>
        <dbReference type="Proteomes" id="UP000182101"/>
    </source>
</evidence>
<dbReference type="InterPro" id="IPR018306">
    <property type="entry name" value="Phage_T5_Orf172_DNA-bd"/>
</dbReference>
<evidence type="ECO:0000313" key="3">
    <source>
        <dbReference type="EMBL" id="APD92279.1"/>
    </source>
</evidence>
<feature type="domain" description="Bacteriophage T5 Orf172 DNA-binding" evidence="2">
    <location>
        <begin position="461"/>
        <end position="555"/>
    </location>
</feature>
<proteinExistence type="predicted"/>
<dbReference type="Proteomes" id="UP000182101">
    <property type="component" value="Plasmid pAMCP48-600"/>
</dbReference>
<dbReference type="Pfam" id="PF13455">
    <property type="entry name" value="MUG113"/>
    <property type="match status" value="1"/>
</dbReference>
<evidence type="ECO:0000256" key="1">
    <source>
        <dbReference type="SAM" id="MobiDB-lite"/>
    </source>
</evidence>
<dbReference type="AlphaFoldDB" id="A0AAC9JE01"/>
<organism evidence="3 4">
    <name type="scientific">Alteromonas mediterranea</name>
    <dbReference type="NCBI Taxonomy" id="314275"/>
    <lineage>
        <taxon>Bacteria</taxon>
        <taxon>Pseudomonadati</taxon>
        <taxon>Pseudomonadota</taxon>
        <taxon>Gammaproteobacteria</taxon>
        <taxon>Alteromonadales</taxon>
        <taxon>Alteromonadaceae</taxon>
        <taxon>Alteromonas/Salinimonas group</taxon>
        <taxon>Alteromonas</taxon>
    </lineage>
</organism>
<geneLocation type="plasmid" evidence="4">
    <name>pamcp48-600</name>
</geneLocation>
<evidence type="ECO:0000259" key="2">
    <source>
        <dbReference type="SMART" id="SM00974"/>
    </source>
</evidence>
<dbReference type="EMBL" id="CP018025">
    <property type="protein sequence ID" value="APD92279.1"/>
    <property type="molecule type" value="Genomic_DNA"/>
</dbReference>
<keyword evidence="3" id="KW-0614">Plasmid</keyword>
<accession>A0AAC9JE01</accession>
<name>A0AAC9JE01_9ALTE</name>
<protein>
    <recommendedName>
        <fullName evidence="2">Bacteriophage T5 Orf172 DNA-binding domain-containing protein</fullName>
    </recommendedName>
</protein>
<feature type="compositionally biased region" description="Basic and acidic residues" evidence="1">
    <location>
        <begin position="258"/>
        <end position="270"/>
    </location>
</feature>
<feature type="region of interest" description="Disordered" evidence="1">
    <location>
        <begin position="248"/>
        <end position="270"/>
    </location>
</feature>